<feature type="region of interest" description="Disordered" evidence="1">
    <location>
        <begin position="94"/>
        <end position="115"/>
    </location>
</feature>
<proteinExistence type="predicted"/>
<evidence type="ECO:0000256" key="2">
    <source>
        <dbReference type="SAM" id="Phobius"/>
    </source>
</evidence>
<dbReference type="EMBL" id="CP035503">
    <property type="protein sequence ID" value="QDL38740.1"/>
    <property type="molecule type" value="Genomic_DNA"/>
</dbReference>
<organism evidence="3 4">
    <name type="scientific">Rhodoferax sediminis</name>
    <dbReference type="NCBI Taxonomy" id="2509614"/>
    <lineage>
        <taxon>Bacteria</taxon>
        <taxon>Pseudomonadati</taxon>
        <taxon>Pseudomonadota</taxon>
        <taxon>Betaproteobacteria</taxon>
        <taxon>Burkholderiales</taxon>
        <taxon>Comamonadaceae</taxon>
        <taxon>Rhodoferax</taxon>
    </lineage>
</organism>
<gene>
    <name evidence="3" type="ORF">EUB48_16670</name>
</gene>
<reference evidence="3 4" key="1">
    <citation type="submission" date="2019-01" db="EMBL/GenBank/DDBJ databases">
        <title>Genomic insights into a novel species Rhodoferax sp.</title>
        <authorList>
            <person name="Jin L."/>
        </authorList>
    </citation>
    <scope>NUCLEOTIDE SEQUENCE [LARGE SCALE GENOMIC DNA]</scope>
    <source>
        <strain evidence="3 4">CHu59-6-5</strain>
    </source>
</reference>
<dbReference type="Proteomes" id="UP000316798">
    <property type="component" value="Chromosome"/>
</dbReference>
<accession>A0A515DEE5</accession>
<keyword evidence="2" id="KW-0472">Membrane</keyword>
<keyword evidence="2" id="KW-1133">Transmembrane helix</keyword>
<keyword evidence="2" id="KW-0812">Transmembrane</keyword>
<dbReference type="OrthoDB" id="8812512at2"/>
<sequence length="115" mass="12316">MTSTLNFQETRMRKTMFVLFILLGSAVGVFAALNESVGLKIILGSIGTAAGAAVGGALAEIGRRRGRPHTQFSEADGLAAVQDEQARNYWLDRGRLTASPGLPHPDDNDPRSHEP</sequence>
<feature type="transmembrane region" description="Helical" evidence="2">
    <location>
        <begin position="41"/>
        <end position="59"/>
    </location>
</feature>
<dbReference type="KEGG" id="rhf:EUB48_16670"/>
<evidence type="ECO:0000313" key="4">
    <source>
        <dbReference type="Proteomes" id="UP000316798"/>
    </source>
</evidence>
<dbReference type="AlphaFoldDB" id="A0A515DEE5"/>
<evidence type="ECO:0000256" key="1">
    <source>
        <dbReference type="SAM" id="MobiDB-lite"/>
    </source>
</evidence>
<protein>
    <submittedName>
        <fullName evidence="3">Uncharacterized protein</fullName>
    </submittedName>
</protein>
<keyword evidence="4" id="KW-1185">Reference proteome</keyword>
<name>A0A515DEE5_9BURK</name>
<evidence type="ECO:0000313" key="3">
    <source>
        <dbReference type="EMBL" id="QDL38740.1"/>
    </source>
</evidence>
<feature type="compositionally biased region" description="Basic and acidic residues" evidence="1">
    <location>
        <begin position="104"/>
        <end position="115"/>
    </location>
</feature>